<name>A0ABR7SNA5_9ACTN</name>
<evidence type="ECO:0000313" key="2">
    <source>
        <dbReference type="EMBL" id="MBC9716052.1"/>
    </source>
</evidence>
<keyword evidence="3" id="KW-1185">Reference proteome</keyword>
<gene>
    <name evidence="2" type="ORF">H9Y04_26265</name>
</gene>
<dbReference type="RefSeq" id="WP_187816521.1">
    <property type="nucleotide sequence ID" value="NZ_JACTVJ010000013.1"/>
</dbReference>
<reference evidence="2 3" key="1">
    <citation type="submission" date="2020-08" db="EMBL/GenBank/DDBJ databases">
        <title>Genemic of Streptomyces polyaspartic.</title>
        <authorList>
            <person name="Liu W."/>
        </authorList>
    </citation>
    <scope>NUCLEOTIDE SEQUENCE [LARGE SCALE GENOMIC DNA]</scope>
    <source>
        <strain evidence="2 3">TRM66268-LWL</strain>
    </source>
</reference>
<proteinExistence type="predicted"/>
<sequence>MIASTAVGRWTWGREDESGDPVLGALHALLGAHRVLAAQGFAVGATVAQISVRTAGSSDALLFDGEVPLDGQESAQDLARTVTAALRPGEIGSVHTSVTLAGEVRTAQNARVEQGIFRLGSSALLDFVTTDLTTFTDIWLPYDLKGRAQPDVYEANGHRLTALLGELADALGTETEPDDPTWFARPSEQGINNYFDQDGAASDVWGSFEVPYRNRVFQHSPVFDSTVYGRSAEGEVQYLPVVGEHVVLGYLWASDAERAASFEPRDAAEEDGYKAGLSWLDRLGDAAARGLRPTQALAELRRLPADGVVGSVPPDAEPSSAALSDLREHAATDHGAASP</sequence>
<comment type="caution">
    <text evidence="2">The sequence shown here is derived from an EMBL/GenBank/DDBJ whole genome shotgun (WGS) entry which is preliminary data.</text>
</comment>
<evidence type="ECO:0000256" key="1">
    <source>
        <dbReference type="SAM" id="MobiDB-lite"/>
    </source>
</evidence>
<evidence type="ECO:0000313" key="3">
    <source>
        <dbReference type="Proteomes" id="UP000642284"/>
    </source>
</evidence>
<accession>A0ABR7SNA5</accession>
<organism evidence="2 3">
    <name type="scientific">Streptomyces polyasparticus</name>
    <dbReference type="NCBI Taxonomy" id="2767826"/>
    <lineage>
        <taxon>Bacteria</taxon>
        <taxon>Bacillati</taxon>
        <taxon>Actinomycetota</taxon>
        <taxon>Actinomycetes</taxon>
        <taxon>Kitasatosporales</taxon>
        <taxon>Streptomycetaceae</taxon>
        <taxon>Streptomyces</taxon>
    </lineage>
</organism>
<dbReference type="EMBL" id="JACTVJ010000013">
    <property type="protein sequence ID" value="MBC9716052.1"/>
    <property type="molecule type" value="Genomic_DNA"/>
</dbReference>
<dbReference type="Proteomes" id="UP000642284">
    <property type="component" value="Unassembled WGS sequence"/>
</dbReference>
<protein>
    <submittedName>
        <fullName evidence="2">Uncharacterized protein</fullName>
    </submittedName>
</protein>
<feature type="region of interest" description="Disordered" evidence="1">
    <location>
        <begin position="304"/>
        <end position="339"/>
    </location>
</feature>